<dbReference type="GO" id="GO:0030544">
    <property type="term" value="F:Hsp70 protein binding"/>
    <property type="evidence" value="ECO:0007669"/>
    <property type="project" value="InterPro"/>
</dbReference>
<evidence type="ECO:0000259" key="1">
    <source>
        <dbReference type="Pfam" id="PF01556"/>
    </source>
</evidence>
<dbReference type="SUPFAM" id="SSF49493">
    <property type="entry name" value="HSP40/DnaJ peptide-binding domain"/>
    <property type="match status" value="1"/>
</dbReference>
<evidence type="ECO:0000313" key="2">
    <source>
        <dbReference type="EMBL" id="AYV78948.1"/>
    </source>
</evidence>
<dbReference type="InterPro" id="IPR044713">
    <property type="entry name" value="DNJA1/2-like"/>
</dbReference>
<dbReference type="GO" id="GO:0006457">
    <property type="term" value="P:protein folding"/>
    <property type="evidence" value="ECO:0007669"/>
    <property type="project" value="InterPro"/>
</dbReference>
<dbReference type="PANTHER" id="PTHR43888">
    <property type="entry name" value="DNAJ-LIKE-2, ISOFORM A-RELATED"/>
    <property type="match status" value="1"/>
</dbReference>
<feature type="domain" description="Chaperone DnaJ C-terminal" evidence="1">
    <location>
        <begin position="92"/>
        <end position="184"/>
    </location>
</feature>
<proteinExistence type="predicted"/>
<dbReference type="GO" id="GO:0051082">
    <property type="term" value="F:unfolded protein binding"/>
    <property type="evidence" value="ECO:0007669"/>
    <property type="project" value="InterPro"/>
</dbReference>
<feature type="non-terminal residue" evidence="2">
    <location>
        <position position="1"/>
    </location>
</feature>
<name>A0A3G4ZVL7_9VIRU</name>
<dbReference type="InterPro" id="IPR008971">
    <property type="entry name" value="HSP40/DnaJ_pept-bd"/>
</dbReference>
<dbReference type="Pfam" id="PF01556">
    <property type="entry name" value="DnaJ_C"/>
    <property type="match status" value="1"/>
</dbReference>
<dbReference type="Gene3D" id="2.60.260.20">
    <property type="entry name" value="Urease metallochaperone UreE, N-terminal domain"/>
    <property type="match status" value="1"/>
</dbReference>
<organism evidence="2">
    <name type="scientific">Edafosvirus sp</name>
    <dbReference type="NCBI Taxonomy" id="2487765"/>
    <lineage>
        <taxon>Viruses</taxon>
        <taxon>Varidnaviria</taxon>
        <taxon>Bamfordvirae</taxon>
        <taxon>Nucleocytoviricota</taxon>
        <taxon>Megaviricetes</taxon>
        <taxon>Imitervirales</taxon>
        <taxon>Mimiviridae</taxon>
        <taxon>Klosneuvirinae</taxon>
    </lineage>
</organism>
<reference evidence="2" key="1">
    <citation type="submission" date="2018-10" db="EMBL/GenBank/DDBJ databases">
        <title>Hidden diversity of soil giant viruses.</title>
        <authorList>
            <person name="Schulz F."/>
            <person name="Alteio L."/>
            <person name="Goudeau D."/>
            <person name="Ryan E.M."/>
            <person name="Malmstrom R.R."/>
            <person name="Blanchard J."/>
            <person name="Woyke T."/>
        </authorList>
    </citation>
    <scope>NUCLEOTIDE SEQUENCE</scope>
    <source>
        <strain evidence="2">EDV1</strain>
    </source>
</reference>
<dbReference type="InterPro" id="IPR002939">
    <property type="entry name" value="DnaJ_C"/>
</dbReference>
<gene>
    <name evidence="2" type="ORF">Edafosvirus57_1</name>
</gene>
<protein>
    <submittedName>
        <fullName evidence="2">DnaJ domain protein</fullName>
    </submittedName>
</protein>
<dbReference type="EMBL" id="MK072122">
    <property type="protein sequence ID" value="AYV78948.1"/>
    <property type="molecule type" value="Genomic_DNA"/>
</dbReference>
<accession>A0A3G4ZVL7</accession>
<sequence>QLVKLFYDNEDDFKNDINSLNFKSMYEHFNQKISHVMDDIELKANDINPNIYGEIKTSITNRYLNKYAKISVNRKSVVESNNNKYFLVPLRENEIIFPKQGDVNINGVMGDLIINIKCDNDSEFQILNNYDLCITKSISLYEYLYGGNFKIKHLDGNEVDIVFESMVEAIPIITIKNKGLPVSSPSFYIQNNTSSDIHYIENDPKIIQRGNLYIYLRIKKINEDDFKNKVRQIN</sequence>